<evidence type="ECO:0000256" key="7">
    <source>
        <dbReference type="ARBA" id="ARBA00022898"/>
    </source>
</evidence>
<protein>
    <recommendedName>
        <fullName evidence="10">Thiamine pyrimidine synthase</fullName>
    </recommendedName>
</protein>
<evidence type="ECO:0000256" key="9">
    <source>
        <dbReference type="ARBA" id="ARBA00023004"/>
    </source>
</evidence>
<keyword evidence="5" id="KW-0808">Transferase</keyword>
<dbReference type="SUPFAM" id="SSF53850">
    <property type="entry name" value="Periplasmic binding protein-like II"/>
    <property type="match status" value="1"/>
</dbReference>
<gene>
    <name evidence="13" type="ORF">SAMN04488138_11011</name>
</gene>
<dbReference type="GO" id="GO:0009228">
    <property type="term" value="P:thiamine biosynthetic process"/>
    <property type="evidence" value="ECO:0007669"/>
    <property type="project" value="UniProtKB-KW"/>
</dbReference>
<evidence type="ECO:0000313" key="13">
    <source>
        <dbReference type="EMBL" id="SFJ77029.1"/>
    </source>
</evidence>
<comment type="function">
    <text evidence="1">Responsible for the formation of the pyrimidine heterocycle in the thiamine biosynthesis pathway. Catalyzes the formation of hydroxymethylpyrimidine phosphate (HMP-P) from histidine and pyridoxal phosphate (PLP). The protein uses PLP and the active site histidine to form HMP-P, generating an inactive enzyme. The enzyme can only undergo a single turnover, which suggests it is a suicide enzyme.</text>
</comment>
<keyword evidence="14" id="KW-1185">Reference proteome</keyword>
<keyword evidence="7" id="KW-0663">Pyridoxal phosphate</keyword>
<evidence type="ECO:0000259" key="12">
    <source>
        <dbReference type="Pfam" id="PF09084"/>
    </source>
</evidence>
<dbReference type="GO" id="GO:0046872">
    <property type="term" value="F:metal ion binding"/>
    <property type="evidence" value="ECO:0007669"/>
    <property type="project" value="UniProtKB-KW"/>
</dbReference>
<comment type="subunit">
    <text evidence="4">Homodimer.</text>
</comment>
<evidence type="ECO:0000256" key="3">
    <source>
        <dbReference type="ARBA" id="ARBA00009406"/>
    </source>
</evidence>
<dbReference type="InterPro" id="IPR006311">
    <property type="entry name" value="TAT_signal"/>
</dbReference>
<evidence type="ECO:0000256" key="8">
    <source>
        <dbReference type="ARBA" id="ARBA00022977"/>
    </source>
</evidence>
<comment type="similarity">
    <text evidence="3">Belongs to the NMT1/THI5 family.</text>
</comment>
<evidence type="ECO:0000256" key="4">
    <source>
        <dbReference type="ARBA" id="ARBA00011738"/>
    </source>
</evidence>
<accession>A0A1I3U3A9</accession>
<name>A0A1I3U3A9_9RHOB</name>
<dbReference type="Pfam" id="PF09084">
    <property type="entry name" value="NMT1"/>
    <property type="match status" value="1"/>
</dbReference>
<dbReference type="PANTHER" id="PTHR31528:SF1">
    <property type="entry name" value="4-AMINO-5-HYDROXYMETHYL-2-METHYLPYRIMIDINE PHOSPHATE SYNTHASE THI11-RELATED"/>
    <property type="match status" value="1"/>
</dbReference>
<dbReference type="InterPro" id="IPR015168">
    <property type="entry name" value="SsuA/THI5"/>
</dbReference>
<dbReference type="GO" id="GO:0016740">
    <property type="term" value="F:transferase activity"/>
    <property type="evidence" value="ECO:0007669"/>
    <property type="project" value="UniProtKB-KW"/>
</dbReference>
<comment type="pathway">
    <text evidence="2">Cofactor biosynthesis; thiamine diphosphate biosynthesis.</text>
</comment>
<evidence type="ECO:0000256" key="6">
    <source>
        <dbReference type="ARBA" id="ARBA00022723"/>
    </source>
</evidence>
<dbReference type="OrthoDB" id="5318791at2"/>
<evidence type="ECO:0000256" key="11">
    <source>
        <dbReference type="ARBA" id="ARBA00048179"/>
    </source>
</evidence>
<evidence type="ECO:0000256" key="1">
    <source>
        <dbReference type="ARBA" id="ARBA00003469"/>
    </source>
</evidence>
<keyword evidence="6" id="KW-0479">Metal-binding</keyword>
<dbReference type="Gene3D" id="3.40.190.10">
    <property type="entry name" value="Periplasmic binding protein-like II"/>
    <property type="match status" value="2"/>
</dbReference>
<dbReference type="PANTHER" id="PTHR31528">
    <property type="entry name" value="4-AMINO-5-HYDROXYMETHYL-2-METHYLPYRIMIDINE PHOSPHATE SYNTHASE THI11-RELATED"/>
    <property type="match status" value="1"/>
</dbReference>
<organism evidence="13 14">
    <name type="scientific">Celeribacter halophilus</name>
    <dbReference type="NCBI Taxonomy" id="576117"/>
    <lineage>
        <taxon>Bacteria</taxon>
        <taxon>Pseudomonadati</taxon>
        <taxon>Pseudomonadota</taxon>
        <taxon>Alphaproteobacteria</taxon>
        <taxon>Rhodobacterales</taxon>
        <taxon>Roseobacteraceae</taxon>
        <taxon>Celeribacter</taxon>
    </lineage>
</organism>
<proteinExistence type="inferred from homology"/>
<sequence>MLNRRSFIASGLTAGAALSTGVMPAFANTSMTVSEAIRTAMYAPLYVAGHLGLYKKHGLDVDVQTAGGIALPIPMILSGRSLVGVTSPGMSVNATREGASIKNIAKIVGGVSMWAIAKPGSGISKIEDLKGKTIATLKFPSSTIQVPTYAIKKALGMTPEEAGITFLELPPGAQATAVKDGRADVATAFEWDVSVGSRDFGLETVLSLADVIGPTSFTTAQATEEAIAEHPEEIQAFCNAMAEAMTAMHADHSLLAATGAEYFPQVDQDIIESAAANFFASGVAIPTTPVISEDEFASAMSLELGGGSISEALPFEQMVDNRFAEAAAAKYGA</sequence>
<comment type="catalytic activity">
    <reaction evidence="11">
        <text>N(6)-(pyridoxal phosphate)-L-lysyl-[4-amino-5-hydroxymethyl-2-methylpyrimidine phosphate synthase] + L-histidyl-[4-amino-5-hydroxymethyl-2-methylpyrimidine phosphate synthase] + 2 Fe(3+) + 4 H2O = L-lysyl-[4-amino-5-hydroxymethyl-2-methylpyrimidine phosphate synthase] + (2S)-2-amino-5-hydroxy-4-oxopentanoyl-[4-amino-5-hydroxymethyl-2-methylpyrimidine phosphate synthase] + 4-amino-2-methyl-5-(phosphooxymethyl)pyrimidine + 3-oxopropanoate + 2 Fe(2+) + 2 H(+)</text>
        <dbReference type="Rhea" id="RHEA:65756"/>
        <dbReference type="Rhea" id="RHEA-COMP:16892"/>
        <dbReference type="Rhea" id="RHEA-COMP:16893"/>
        <dbReference type="Rhea" id="RHEA-COMP:16894"/>
        <dbReference type="Rhea" id="RHEA-COMP:16895"/>
        <dbReference type="ChEBI" id="CHEBI:15377"/>
        <dbReference type="ChEBI" id="CHEBI:15378"/>
        <dbReference type="ChEBI" id="CHEBI:29033"/>
        <dbReference type="ChEBI" id="CHEBI:29034"/>
        <dbReference type="ChEBI" id="CHEBI:29969"/>
        <dbReference type="ChEBI" id="CHEBI:29979"/>
        <dbReference type="ChEBI" id="CHEBI:33190"/>
        <dbReference type="ChEBI" id="CHEBI:58354"/>
        <dbReference type="ChEBI" id="CHEBI:143915"/>
        <dbReference type="ChEBI" id="CHEBI:157692"/>
    </reaction>
    <physiologicalReaction direction="left-to-right" evidence="11">
        <dbReference type="Rhea" id="RHEA:65757"/>
    </physiologicalReaction>
</comment>
<evidence type="ECO:0000256" key="5">
    <source>
        <dbReference type="ARBA" id="ARBA00022679"/>
    </source>
</evidence>
<feature type="domain" description="SsuA/THI5-like" evidence="12">
    <location>
        <begin position="42"/>
        <end position="251"/>
    </location>
</feature>
<evidence type="ECO:0000313" key="14">
    <source>
        <dbReference type="Proteomes" id="UP000183299"/>
    </source>
</evidence>
<keyword evidence="8" id="KW-0784">Thiamine biosynthesis</keyword>
<dbReference type="STRING" id="576117.SAMN04488138_11011"/>
<dbReference type="InterPro" id="IPR027939">
    <property type="entry name" value="NMT1/THI5"/>
</dbReference>
<dbReference type="RefSeq" id="WP_066598798.1">
    <property type="nucleotide sequence ID" value="NZ_FORY01000010.1"/>
</dbReference>
<evidence type="ECO:0000256" key="10">
    <source>
        <dbReference type="ARBA" id="ARBA00033171"/>
    </source>
</evidence>
<reference evidence="13 14" key="1">
    <citation type="submission" date="2016-10" db="EMBL/GenBank/DDBJ databases">
        <authorList>
            <person name="de Groot N.N."/>
        </authorList>
    </citation>
    <scope>NUCLEOTIDE SEQUENCE [LARGE SCALE GENOMIC DNA]</scope>
    <source>
        <strain evidence="13 14">CGMCC 1.8891</strain>
    </source>
</reference>
<dbReference type="GeneID" id="98666982"/>
<dbReference type="PROSITE" id="PS51318">
    <property type="entry name" value="TAT"/>
    <property type="match status" value="1"/>
</dbReference>
<dbReference type="EMBL" id="FORY01000010">
    <property type="protein sequence ID" value="SFJ77029.1"/>
    <property type="molecule type" value="Genomic_DNA"/>
</dbReference>
<dbReference type="AlphaFoldDB" id="A0A1I3U3A9"/>
<keyword evidence="9" id="KW-0408">Iron</keyword>
<evidence type="ECO:0000256" key="2">
    <source>
        <dbReference type="ARBA" id="ARBA00004948"/>
    </source>
</evidence>
<dbReference type="Proteomes" id="UP000183299">
    <property type="component" value="Unassembled WGS sequence"/>
</dbReference>